<name>A0A0A1T5X5_9HYPO</name>
<evidence type="ECO:0000313" key="2">
    <source>
        <dbReference type="EMBL" id="CEJ81677.1"/>
    </source>
</evidence>
<evidence type="ECO:0000313" key="3">
    <source>
        <dbReference type="Proteomes" id="UP000039046"/>
    </source>
</evidence>
<reference evidence="2 3" key="1">
    <citation type="journal article" date="2015" name="Genome Announc.">
        <title>Draft Genome Sequence and Gene Annotation of the Entomopathogenic Fungus Verticillium hemipterigenum.</title>
        <authorList>
            <person name="Horn F."/>
            <person name="Habel A."/>
            <person name="Scharf D.H."/>
            <person name="Dworschak J."/>
            <person name="Brakhage A.A."/>
            <person name="Guthke R."/>
            <person name="Hertweck C."/>
            <person name="Linde J."/>
        </authorList>
    </citation>
    <scope>NUCLEOTIDE SEQUENCE [LARGE SCALE GENOMIC DNA]</scope>
</reference>
<dbReference type="HOGENOM" id="CLU_1556279_0_0_1"/>
<accession>A0A0A1T5X5</accession>
<keyword evidence="3" id="KW-1185">Reference proteome</keyword>
<proteinExistence type="predicted"/>
<feature type="region of interest" description="Disordered" evidence="1">
    <location>
        <begin position="41"/>
        <end position="65"/>
    </location>
</feature>
<protein>
    <submittedName>
        <fullName evidence="2">Uncharacterized protein</fullName>
    </submittedName>
</protein>
<dbReference type="Proteomes" id="UP000039046">
    <property type="component" value="Unassembled WGS sequence"/>
</dbReference>
<dbReference type="OrthoDB" id="4897217at2759"/>
<evidence type="ECO:0000256" key="1">
    <source>
        <dbReference type="SAM" id="MobiDB-lite"/>
    </source>
</evidence>
<gene>
    <name evidence="2" type="ORF">VHEMI01793</name>
</gene>
<dbReference type="EMBL" id="CDHN01000001">
    <property type="protein sequence ID" value="CEJ81677.1"/>
    <property type="molecule type" value="Genomic_DNA"/>
</dbReference>
<sequence>MADGIEVSEVVYPPISASKQNRINIWRTEVATALLPADNASVASPSDSCAPSSSTTSTKSSSFSRRSALLARGRNFFSGIARRLSGNHRDARSETSDGPIRTEMYTTLRPDYIPGNVDYQRLLATHNAADENGEVSLGESNLSGRDAALRERQDRLRRAAKLLQQPALNKAPVPVIA</sequence>
<organism evidence="2 3">
    <name type="scientific">[Torrubiella] hemipterigena</name>
    <dbReference type="NCBI Taxonomy" id="1531966"/>
    <lineage>
        <taxon>Eukaryota</taxon>
        <taxon>Fungi</taxon>
        <taxon>Dikarya</taxon>
        <taxon>Ascomycota</taxon>
        <taxon>Pezizomycotina</taxon>
        <taxon>Sordariomycetes</taxon>
        <taxon>Hypocreomycetidae</taxon>
        <taxon>Hypocreales</taxon>
        <taxon>Clavicipitaceae</taxon>
        <taxon>Clavicipitaceae incertae sedis</taxon>
        <taxon>'Torrubiella' clade</taxon>
    </lineage>
</organism>
<dbReference type="AlphaFoldDB" id="A0A0A1T5X5"/>